<dbReference type="CDD" id="cd00305">
    <property type="entry name" value="Cu-Zn_Superoxide_Dismutase"/>
    <property type="match status" value="1"/>
</dbReference>
<dbReference type="SUPFAM" id="SSF49329">
    <property type="entry name" value="Cu,Zn superoxide dismutase-like"/>
    <property type="match status" value="1"/>
</dbReference>
<dbReference type="InterPro" id="IPR024134">
    <property type="entry name" value="SOD_Cu/Zn_/chaperone"/>
</dbReference>
<evidence type="ECO:0000259" key="6">
    <source>
        <dbReference type="Pfam" id="PF00080"/>
    </source>
</evidence>
<comment type="cofactor">
    <cofactor evidence="3">
        <name>Cu cation</name>
        <dbReference type="ChEBI" id="CHEBI:23378"/>
    </cofactor>
    <text evidence="3">Binds 1 copper ion per subunit.</text>
</comment>
<dbReference type="RefSeq" id="WP_390273409.1">
    <property type="nucleotide sequence ID" value="NZ_JBHRSA010000046.1"/>
</dbReference>
<keyword evidence="3" id="KW-0186">Copper</keyword>
<dbReference type="InterPro" id="IPR036423">
    <property type="entry name" value="SOD-like_Cu/Zn_dom_sf"/>
</dbReference>
<dbReference type="PRINTS" id="PR00068">
    <property type="entry name" value="CUZNDISMTASE"/>
</dbReference>
<dbReference type="Proteomes" id="UP001595279">
    <property type="component" value="Unassembled WGS sequence"/>
</dbReference>
<dbReference type="Gene3D" id="2.60.40.200">
    <property type="entry name" value="Superoxide dismutase, copper/zinc binding domain"/>
    <property type="match status" value="1"/>
</dbReference>
<dbReference type="PANTHER" id="PTHR10003">
    <property type="entry name" value="SUPEROXIDE DISMUTASE CU-ZN -RELATED"/>
    <property type="match status" value="1"/>
</dbReference>
<feature type="chain" id="PRO_5046240989" description="Superoxide dismutase [Cu-Zn]" evidence="5">
    <location>
        <begin position="22"/>
        <end position="221"/>
    </location>
</feature>
<protein>
    <recommendedName>
        <fullName evidence="3">Superoxide dismutase [Cu-Zn]</fullName>
        <ecNumber evidence="3">1.15.1.1</ecNumber>
    </recommendedName>
</protein>
<feature type="compositionally biased region" description="Acidic residues" evidence="4">
    <location>
        <begin position="55"/>
        <end position="76"/>
    </location>
</feature>
<organism evidence="7 8">
    <name type="scientific">Virgibacillus xinjiangensis</name>
    <dbReference type="NCBI Taxonomy" id="393090"/>
    <lineage>
        <taxon>Bacteria</taxon>
        <taxon>Bacillati</taxon>
        <taxon>Bacillota</taxon>
        <taxon>Bacilli</taxon>
        <taxon>Bacillales</taxon>
        <taxon>Bacillaceae</taxon>
        <taxon>Virgibacillus</taxon>
    </lineage>
</organism>
<comment type="function">
    <text evidence="2">Destroys radicals which are normally produced within the cells and which are toxic to biological systems. May play a role in favoring mycobacterial survival in phagocytes.</text>
</comment>
<comment type="caution">
    <text evidence="7">The sequence shown here is derived from an EMBL/GenBank/DDBJ whole genome shotgun (WGS) entry which is preliminary data.</text>
</comment>
<sequence>MKRWLLLITVLLLTVILGACGGAEEEPENGGTGEEGEEKLDEKNEESIQQQQQDSESEEAESEDATADGPQSEDDTLVSLENADGDIVATATLQEMESGVNIQLEGTDLPAGTHGFHIHETGACEGPDFESAGGHYNPTDANHGFDDPEGPHAGDLENIEVSEDGTVTTEVTADMVTLQPEAENTLYTDEGTALVIHSEADDYQSQPSGNAGERIACGVIE</sequence>
<evidence type="ECO:0000256" key="1">
    <source>
        <dbReference type="ARBA" id="ARBA00010457"/>
    </source>
</evidence>
<evidence type="ECO:0000256" key="3">
    <source>
        <dbReference type="RuleBase" id="RU000393"/>
    </source>
</evidence>
<name>A0ABV7CXH5_9BACI</name>
<keyword evidence="3" id="KW-0560">Oxidoreductase</keyword>
<comment type="cofactor">
    <cofactor evidence="3">
        <name>Zn(2+)</name>
        <dbReference type="ChEBI" id="CHEBI:29105"/>
    </cofactor>
    <text evidence="3">Binds 1 zinc ion per subunit.</text>
</comment>
<feature type="region of interest" description="Disordered" evidence="4">
    <location>
        <begin position="22"/>
        <end position="76"/>
    </location>
</feature>
<evidence type="ECO:0000256" key="4">
    <source>
        <dbReference type="SAM" id="MobiDB-lite"/>
    </source>
</evidence>
<dbReference type="Pfam" id="PF00080">
    <property type="entry name" value="Sod_Cu"/>
    <property type="match status" value="1"/>
</dbReference>
<gene>
    <name evidence="7" type="ORF">ACFOGI_13210</name>
</gene>
<dbReference type="EC" id="1.15.1.1" evidence="3"/>
<keyword evidence="8" id="KW-1185">Reference proteome</keyword>
<proteinExistence type="inferred from homology"/>
<comment type="similarity">
    <text evidence="1 3">Belongs to the Cu-Zn superoxide dismutase family.</text>
</comment>
<dbReference type="EMBL" id="JBHRSA010000046">
    <property type="protein sequence ID" value="MFC3041201.1"/>
    <property type="molecule type" value="Genomic_DNA"/>
</dbReference>
<dbReference type="InterPro" id="IPR018152">
    <property type="entry name" value="SOD_Cu/Zn_BS"/>
</dbReference>
<evidence type="ECO:0000256" key="5">
    <source>
        <dbReference type="SAM" id="SignalP"/>
    </source>
</evidence>
<dbReference type="InterPro" id="IPR001424">
    <property type="entry name" value="SOD_Cu_Zn_dom"/>
</dbReference>
<feature type="domain" description="Superoxide dismutase copper/zinc binding" evidence="6">
    <location>
        <begin position="90"/>
        <end position="220"/>
    </location>
</feature>
<keyword evidence="3" id="KW-0862">Zinc</keyword>
<evidence type="ECO:0000256" key="2">
    <source>
        <dbReference type="ARBA" id="ARBA00024900"/>
    </source>
</evidence>
<reference evidence="8" key="1">
    <citation type="journal article" date="2019" name="Int. J. Syst. Evol. Microbiol.">
        <title>The Global Catalogue of Microorganisms (GCM) 10K type strain sequencing project: providing services to taxonomists for standard genome sequencing and annotation.</title>
        <authorList>
            <consortium name="The Broad Institute Genomics Platform"/>
            <consortium name="The Broad Institute Genome Sequencing Center for Infectious Disease"/>
            <person name="Wu L."/>
            <person name="Ma J."/>
        </authorList>
    </citation>
    <scope>NUCLEOTIDE SEQUENCE [LARGE SCALE GENOMIC DNA]</scope>
    <source>
        <strain evidence="8">KCTC 13128</strain>
    </source>
</reference>
<evidence type="ECO:0000313" key="8">
    <source>
        <dbReference type="Proteomes" id="UP001595279"/>
    </source>
</evidence>
<keyword evidence="3" id="KW-0479">Metal-binding</keyword>
<keyword evidence="5" id="KW-0732">Signal</keyword>
<dbReference type="PROSITE" id="PS51257">
    <property type="entry name" value="PROKAR_LIPOPROTEIN"/>
    <property type="match status" value="1"/>
</dbReference>
<dbReference type="PROSITE" id="PS00332">
    <property type="entry name" value="SOD_CU_ZN_2"/>
    <property type="match status" value="1"/>
</dbReference>
<evidence type="ECO:0000313" key="7">
    <source>
        <dbReference type="EMBL" id="MFC3041201.1"/>
    </source>
</evidence>
<accession>A0ABV7CXH5</accession>
<feature type="signal peptide" evidence="5">
    <location>
        <begin position="1"/>
        <end position="21"/>
    </location>
</feature>
<comment type="catalytic activity">
    <reaction evidence="3">
        <text>2 superoxide + 2 H(+) = H2O2 + O2</text>
        <dbReference type="Rhea" id="RHEA:20696"/>
        <dbReference type="ChEBI" id="CHEBI:15378"/>
        <dbReference type="ChEBI" id="CHEBI:15379"/>
        <dbReference type="ChEBI" id="CHEBI:16240"/>
        <dbReference type="ChEBI" id="CHEBI:18421"/>
        <dbReference type="EC" id="1.15.1.1"/>
    </reaction>
</comment>
<feature type="compositionally biased region" description="Acidic residues" evidence="4">
    <location>
        <begin position="23"/>
        <end position="39"/>
    </location>
</feature>